<organism evidence="3 4">
    <name type="scientific">Pollutimonas nitritireducens</name>
    <dbReference type="NCBI Taxonomy" id="2045209"/>
    <lineage>
        <taxon>Bacteria</taxon>
        <taxon>Pseudomonadati</taxon>
        <taxon>Pseudomonadota</taxon>
        <taxon>Betaproteobacteria</taxon>
        <taxon>Burkholderiales</taxon>
        <taxon>Alcaligenaceae</taxon>
        <taxon>Pollutimonas</taxon>
    </lineage>
</organism>
<comment type="caution">
    <text evidence="3">The sequence shown here is derived from an EMBL/GenBank/DDBJ whole genome shotgun (WGS) entry which is preliminary data.</text>
</comment>
<accession>A0A2N4UDF7</accession>
<dbReference type="Gene3D" id="3.40.50.2000">
    <property type="entry name" value="Glycogen Phosphorylase B"/>
    <property type="match status" value="2"/>
</dbReference>
<dbReference type="SUPFAM" id="SSF53756">
    <property type="entry name" value="UDP-Glycosyltransferase/glycogen phosphorylase"/>
    <property type="match status" value="1"/>
</dbReference>
<dbReference type="PANTHER" id="PTHR12526">
    <property type="entry name" value="GLYCOSYLTRANSFERASE"/>
    <property type="match status" value="1"/>
</dbReference>
<dbReference type="InterPro" id="IPR028098">
    <property type="entry name" value="Glyco_trans_4-like_N"/>
</dbReference>
<feature type="domain" description="Glycosyl transferase family 1" evidence="1">
    <location>
        <begin position="192"/>
        <end position="342"/>
    </location>
</feature>
<dbReference type="Pfam" id="PF00534">
    <property type="entry name" value="Glycos_transf_1"/>
    <property type="match status" value="1"/>
</dbReference>
<evidence type="ECO:0000259" key="2">
    <source>
        <dbReference type="Pfam" id="PF13439"/>
    </source>
</evidence>
<keyword evidence="3" id="KW-0808">Transferase</keyword>
<keyword evidence="4" id="KW-1185">Reference proteome</keyword>
<dbReference type="Proteomes" id="UP000234328">
    <property type="component" value="Unassembled WGS sequence"/>
</dbReference>
<dbReference type="CDD" id="cd03811">
    <property type="entry name" value="GT4_GT28_WabH-like"/>
    <property type="match status" value="1"/>
</dbReference>
<dbReference type="EMBL" id="PDNV01000009">
    <property type="protein sequence ID" value="PLC53044.1"/>
    <property type="molecule type" value="Genomic_DNA"/>
</dbReference>
<reference evidence="3 4" key="1">
    <citation type="submission" date="2017-10" db="EMBL/GenBank/DDBJ databases">
        <title>Two draft genome sequences of Pusillimonas sp. strains isolated from a nitrate- and radionuclide-contaminated groundwater in Russia.</title>
        <authorList>
            <person name="Grouzdev D.S."/>
            <person name="Tourova T.P."/>
            <person name="Goeva M.A."/>
            <person name="Babich T.L."/>
            <person name="Sokolova D.S."/>
            <person name="Abdullin R."/>
            <person name="Poltaraus A.B."/>
            <person name="Toshchakov S.V."/>
            <person name="Nazina T.N."/>
        </authorList>
    </citation>
    <scope>NUCLEOTIDE SEQUENCE [LARGE SCALE GENOMIC DNA]</scope>
    <source>
        <strain evidence="3 4">JR1/69-2-13</strain>
    </source>
</reference>
<proteinExistence type="predicted"/>
<gene>
    <name evidence="3" type="ORF">CR155_14670</name>
</gene>
<dbReference type="AlphaFoldDB" id="A0A2N4UDF7"/>
<dbReference type="Pfam" id="PF13439">
    <property type="entry name" value="Glyco_transf_4"/>
    <property type="match status" value="1"/>
</dbReference>
<dbReference type="PANTHER" id="PTHR12526:SF630">
    <property type="entry name" value="GLYCOSYLTRANSFERASE"/>
    <property type="match status" value="1"/>
</dbReference>
<name>A0A2N4UDF7_9BURK</name>
<evidence type="ECO:0000313" key="3">
    <source>
        <dbReference type="EMBL" id="PLC53044.1"/>
    </source>
</evidence>
<dbReference type="GO" id="GO:0016757">
    <property type="term" value="F:glycosyltransferase activity"/>
    <property type="evidence" value="ECO:0007669"/>
    <property type="project" value="InterPro"/>
</dbReference>
<evidence type="ECO:0000313" key="4">
    <source>
        <dbReference type="Proteomes" id="UP000234328"/>
    </source>
</evidence>
<feature type="domain" description="Glycosyltransferase subfamily 4-like N-terminal" evidence="2">
    <location>
        <begin position="16"/>
        <end position="177"/>
    </location>
</feature>
<sequence length="371" mass="40175">MIPGTIALFIPSLHGGGAERVMVSLANGLVRRGIPVDLVLIKDAGVYRSHVDSRVRVIDLKGKRVLTSFLAVARYLRRERPDAMLSAMNYVNVVAVWARMLSLGSTRLVLSEHANLSQALADTSGLVSKVLPWLMAVSYRRADAIVAVSDGVADDLAVTLGYPRTAISTRHNPIETDELAIKSRAVLDHPWFLDGEPPVIIGVGRLSKEKDFPTLIKAFNLLRPATPARLVILGEGAERASLETLIEASPYRADILLGGFQDNPYNWMHCASVFVLSSRWEGFGNVLVEAMACGTPVISTACPSGPEEILEHGRWGRLVPVGDADALASAITDTFTDTSPPEVEERAKAFGVVHAVDAYLNVLAPERLRTV</sequence>
<evidence type="ECO:0000259" key="1">
    <source>
        <dbReference type="Pfam" id="PF00534"/>
    </source>
</evidence>
<protein>
    <submittedName>
        <fullName evidence="3">Glycosyl transferase</fullName>
    </submittedName>
</protein>
<dbReference type="InterPro" id="IPR001296">
    <property type="entry name" value="Glyco_trans_1"/>
</dbReference>